<dbReference type="AlphaFoldDB" id="A0A4U8Q7Z9"/>
<feature type="region of interest" description="Disordered" evidence="1">
    <location>
        <begin position="170"/>
        <end position="290"/>
    </location>
</feature>
<evidence type="ECO:0000313" key="2">
    <source>
        <dbReference type="EMBL" id="TLD01021.1"/>
    </source>
</evidence>
<dbReference type="Proteomes" id="UP000306509">
    <property type="component" value="Unassembled WGS sequence"/>
</dbReference>
<evidence type="ECO:0000313" key="3">
    <source>
        <dbReference type="Proteomes" id="UP000306509"/>
    </source>
</evidence>
<dbReference type="RefSeq" id="WP_138002447.1">
    <property type="nucleotide sequence ID" value="NZ_QGQD01000045.1"/>
</dbReference>
<proteinExistence type="predicted"/>
<feature type="compositionally biased region" description="Basic and acidic residues" evidence="1">
    <location>
        <begin position="239"/>
        <end position="273"/>
    </location>
</feature>
<feature type="compositionally biased region" description="Basic and acidic residues" evidence="1">
    <location>
        <begin position="218"/>
        <end position="229"/>
    </location>
</feature>
<comment type="caution">
    <text evidence="2">The sequence shown here is derived from an EMBL/GenBank/DDBJ whole genome shotgun (WGS) entry which is preliminary data.</text>
</comment>
<sequence length="412" mass="46119">MVFRHRSWKKGFPLILIAALITQTFPMKVVRAEEAGSCICSCEQCSCDNEEKEEIISDDLTEGNEICACNEAELNQGCVRCGEGCTCCLMNAGTENSVCSHQHDGTCGYAEALPEVSCDMDCKDTDGDGMIEHCQGCSYMPAVEGKPCMHVHDEYCGFYMEETVIQPEEMTEEDTENMSELSTEQVLNDVEEVTEDERKTIEETNGNSNTDSEEETEAEKCLETEKCTETESDVQEAGSTKEKSKVPEKDSTQQETEVRNEAKALKPKTDKVITQESDSETEKEKGDGSYDIQSPYYAIKIPLEVMINESTDFEIGTSFIKDVGDKKAYLEIDGDWADDGTDCFVLMRDGDEDTTWKYQLYIEGKLIRRGDNRIGLDQTKDSQKARIVSMDDKEIVPAGKYSGGLRFNVVYE</sequence>
<gene>
    <name evidence="2" type="ORF">DSM106044_02223</name>
</gene>
<reference evidence="2 3" key="1">
    <citation type="journal article" date="2019" name="Anaerobe">
        <title>Detection of Robinsoniella peoriensis in multiple bone samples of a trauma patient.</title>
        <authorList>
            <person name="Schrottner P."/>
            <person name="Hartwich K."/>
            <person name="Bunk B."/>
            <person name="Schober I."/>
            <person name="Helbig S."/>
            <person name="Rudolph W.W."/>
            <person name="Gunzer F."/>
        </authorList>
    </citation>
    <scope>NUCLEOTIDE SEQUENCE [LARGE SCALE GENOMIC DNA]</scope>
    <source>
        <strain evidence="2 3">DSM 106044</strain>
    </source>
</reference>
<accession>A0A4U8Q7Z9</accession>
<protein>
    <submittedName>
        <fullName evidence="2">Uncharacterized protein</fullName>
    </submittedName>
</protein>
<name>A0A4U8Q7Z9_9FIRM</name>
<dbReference type="STRING" id="180332.GCA_000797495_03875"/>
<dbReference type="EMBL" id="QGQD01000045">
    <property type="protein sequence ID" value="TLD01021.1"/>
    <property type="molecule type" value="Genomic_DNA"/>
</dbReference>
<organism evidence="2 3">
    <name type="scientific">Robinsoniella peoriensis</name>
    <dbReference type="NCBI Taxonomy" id="180332"/>
    <lineage>
        <taxon>Bacteria</taxon>
        <taxon>Bacillati</taxon>
        <taxon>Bacillota</taxon>
        <taxon>Clostridia</taxon>
        <taxon>Lachnospirales</taxon>
        <taxon>Lachnospiraceae</taxon>
        <taxon>Robinsoniella</taxon>
    </lineage>
</organism>
<keyword evidence="3" id="KW-1185">Reference proteome</keyword>
<evidence type="ECO:0000256" key="1">
    <source>
        <dbReference type="SAM" id="MobiDB-lite"/>
    </source>
</evidence>